<dbReference type="STRING" id="535712.A4Z71_03475"/>
<reference evidence="2 3" key="1">
    <citation type="journal article" date="2016" name="Biochim. Biophys. Acta">
        <title>Photochemical characterization of actinorhodopsin and its functional existence in the natural host.</title>
        <authorList>
            <person name="Nakamura S."/>
            <person name="Kikukawa T."/>
            <person name="Tamogami J."/>
            <person name="Kamiya M."/>
            <person name="Aizawa T."/>
            <person name="Hahn M.W."/>
            <person name="Ihara K."/>
            <person name="Kamo N."/>
            <person name="Demura M."/>
        </authorList>
    </citation>
    <scope>NUCLEOTIDE SEQUENCE [LARGE SCALE GENOMIC DNA]</scope>
    <source>
        <strain evidence="2 3">MWH-Dar1</strain>
    </source>
</reference>
<dbReference type="InterPro" id="IPR009293">
    <property type="entry name" value="UPF0478"/>
</dbReference>
<evidence type="ECO:0000256" key="1">
    <source>
        <dbReference type="SAM" id="Phobius"/>
    </source>
</evidence>
<keyword evidence="1" id="KW-0812">Transmembrane</keyword>
<keyword evidence="1" id="KW-0472">Membrane</keyword>
<evidence type="ECO:0008006" key="4">
    <source>
        <dbReference type="Google" id="ProtNLM"/>
    </source>
</evidence>
<dbReference type="Proteomes" id="UP000243784">
    <property type="component" value="Chromosome"/>
</dbReference>
<evidence type="ECO:0000313" key="2">
    <source>
        <dbReference type="EMBL" id="AOY56044.1"/>
    </source>
</evidence>
<name>A0A1D9DZ04_9MICO</name>
<protein>
    <recommendedName>
        <fullName evidence="4">DUF948 domain-containing protein</fullName>
    </recommendedName>
</protein>
<dbReference type="Pfam" id="PF06103">
    <property type="entry name" value="DUF948"/>
    <property type="match status" value="1"/>
</dbReference>
<evidence type="ECO:0000313" key="3">
    <source>
        <dbReference type="Proteomes" id="UP000243784"/>
    </source>
</evidence>
<dbReference type="RefSeq" id="WP_070954554.1">
    <property type="nucleotide sequence ID" value="NZ_CP015208.1"/>
</dbReference>
<dbReference type="AlphaFoldDB" id="A0A1D9DZ04"/>
<feature type="transmembrane region" description="Helical" evidence="1">
    <location>
        <begin position="6"/>
        <end position="27"/>
    </location>
</feature>
<keyword evidence="1" id="KW-1133">Transmembrane helix</keyword>
<organism evidence="2 3">
    <name type="scientific">Candidatus Rhodoluna planktonica</name>
    <dbReference type="NCBI Taxonomy" id="535712"/>
    <lineage>
        <taxon>Bacteria</taxon>
        <taxon>Bacillati</taxon>
        <taxon>Actinomycetota</taxon>
        <taxon>Actinomycetes</taxon>
        <taxon>Micrococcales</taxon>
        <taxon>Microbacteriaceae</taxon>
        <taxon>Luna cluster</taxon>
        <taxon>Luna-1 subcluster</taxon>
        <taxon>Rhodoluna</taxon>
    </lineage>
</organism>
<sequence length="116" mass="12117">MTGGDVAAIIAASGFVLLVLFLAVPIMKLGRLLDESRNAIRDLNESASPLITELTETVSQTNRQLEKIDVITNNAAEVSNNVNSLVAVITSAIGSPLAKLVGISSTVKTVLSGKKK</sequence>
<proteinExistence type="predicted"/>
<dbReference type="EMBL" id="CP015208">
    <property type="protein sequence ID" value="AOY56044.1"/>
    <property type="molecule type" value="Genomic_DNA"/>
</dbReference>
<dbReference type="KEGG" id="rpla:A4Z71_03475"/>
<dbReference type="OrthoDB" id="3237344at2"/>
<accession>A0A1D9DZ04</accession>
<gene>
    <name evidence="2" type="ORF">A4Z71_03475</name>
</gene>
<keyword evidence="3" id="KW-1185">Reference proteome</keyword>